<feature type="region of interest" description="Disordered" evidence="1">
    <location>
        <begin position="1"/>
        <end position="440"/>
    </location>
</feature>
<protein>
    <submittedName>
        <fullName evidence="2">Uncharacterized protein</fullName>
    </submittedName>
</protein>
<sequence>MCQAESASYQRMLDKNQQQNQQPQQQRSFDSDSASAALTVGEDSDCTTSMEEEFTVVDELDTCSTTAPAVDGQHQPGEADEETSAAVAEAASETSGKSPPRQAMESSAAAPSSSQQAAGGGRRNSRKKQHPTKNQQATAPSAEAVLRQSLPHHNWFEQKLQSTGESPSENRQFRVCYSTSPDGDRRQVPTLRIVDVRRLAEAAREVGKEGDSCDAAEAEACDGDADADEEEEEEDGAEEQGFILGDSPYSPKADSKPDRQSQQAVPTAQAPTPPTPPPPPPPDEAAPEEKRRIRSGQDADAYEKALPLKKRRLVQDSDSKDPSTRSPPLSLRRKEAPVLAVPPVCRDGEDEENPETAGQPGTPVPALEGATSRADRSASAVVEAAGFKDNSARQIVAGDSACGSAAVDAAGSQQLQTAQPTRPSIKTPSPPTLTVQSDVGKSVTKTLSAVIAEAAEASLGGSGGSGEGDGGGPPQLQKTTQEKPKRPQKRQQKQQKRQQLQQQSSLTPEEQLATRQQKRKYNKRKAAVADSPSVDGETFASSTAAYLQQVQQHLQHHQQKQKQQQPQQPQSQQQLPPYCYPHPQQQQQQRHPQPQRQPLSIDLTEEERMMQRCGVQHPMYPTGGVQNQRFNCSTAVSPSGYPAREPARSFLSHTGPPGFAKQHQQQAHPYGQQQSYQHSYSHLQRQQPPPPQPQRHIPRQQSQSPGSQIPGNFDWTGTQQLTQGPTTSKQPRRGPPPPPPTPLPPPSPFLPAHPMTSQAAAAAAAAVAAAAAAAGPTAPSLPPPPQAQMSSHGYPWSPPPPYMNQRNRQSSAAAAAAASSGSFRGVPYANYGDDQSSCYSSRYHQMLDYSPVVKPPGQSPMPGQGYGRYMQPQLPGRHNQLQQHMRQQQQGQLQAAPHLPPSWLGQQQHQQQLEQAHATEAADRLARKVSGGDQPGGNLVYPMPLRAGQRAYPTPPPQLSTTPKPKTPKALKQKQQQQQQQQQNFHGQQRGEHLMQYHHQQQPQQHIPVPQRENAASDMMLYQHAMYPPTDLISHQFG</sequence>
<organism evidence="2 3">
    <name type="scientific">Macrostomum lignano</name>
    <dbReference type="NCBI Taxonomy" id="282301"/>
    <lineage>
        <taxon>Eukaryota</taxon>
        <taxon>Metazoa</taxon>
        <taxon>Spiralia</taxon>
        <taxon>Lophotrochozoa</taxon>
        <taxon>Platyhelminthes</taxon>
        <taxon>Rhabditophora</taxon>
        <taxon>Macrostomorpha</taxon>
        <taxon>Macrostomida</taxon>
        <taxon>Macrostomidae</taxon>
        <taxon>Macrostomum</taxon>
    </lineage>
</organism>
<feature type="compositionally biased region" description="Polar residues" evidence="1">
    <location>
        <begin position="27"/>
        <end position="36"/>
    </location>
</feature>
<name>A0A267DZI9_9PLAT</name>
<feature type="compositionally biased region" description="Polar residues" evidence="1">
    <location>
        <begin position="624"/>
        <end position="637"/>
    </location>
</feature>
<comment type="caution">
    <text evidence="2">The sequence shown here is derived from an EMBL/GenBank/DDBJ whole genome shotgun (WGS) entry which is preliminary data.</text>
</comment>
<feature type="compositionally biased region" description="Pro residues" evidence="1">
    <location>
        <begin position="271"/>
        <end position="284"/>
    </location>
</feature>
<feature type="compositionally biased region" description="Low complexity" evidence="1">
    <location>
        <begin position="497"/>
        <end position="511"/>
    </location>
</feature>
<feature type="compositionally biased region" description="Low complexity" evidence="1">
    <location>
        <begin position="106"/>
        <end position="117"/>
    </location>
</feature>
<dbReference type="EMBL" id="NIVC01002990">
    <property type="protein sequence ID" value="PAA53989.1"/>
    <property type="molecule type" value="Genomic_DNA"/>
</dbReference>
<feature type="compositionally biased region" description="Polar residues" evidence="1">
    <location>
        <begin position="159"/>
        <end position="170"/>
    </location>
</feature>
<feature type="compositionally biased region" description="Basic and acidic residues" evidence="1">
    <location>
        <begin position="313"/>
        <end position="323"/>
    </location>
</feature>
<accession>A0A267DZI9</accession>
<dbReference type="AlphaFoldDB" id="A0A267DZI9"/>
<feature type="compositionally biased region" description="Low complexity" evidence="1">
    <location>
        <begin position="561"/>
        <end position="599"/>
    </location>
</feature>
<feature type="compositionally biased region" description="Gly residues" evidence="1">
    <location>
        <begin position="460"/>
        <end position="473"/>
    </location>
</feature>
<evidence type="ECO:0000313" key="3">
    <source>
        <dbReference type="Proteomes" id="UP000215902"/>
    </source>
</evidence>
<gene>
    <name evidence="2" type="ORF">BOX15_Mlig015030g2</name>
</gene>
<keyword evidence="3" id="KW-1185">Reference proteome</keyword>
<feature type="region of interest" description="Disordered" evidence="1">
    <location>
        <begin position="904"/>
        <end position="989"/>
    </location>
</feature>
<feature type="compositionally biased region" description="Low complexity" evidence="1">
    <location>
        <begin position="906"/>
        <end position="919"/>
    </location>
</feature>
<evidence type="ECO:0000256" key="1">
    <source>
        <dbReference type="SAM" id="MobiDB-lite"/>
    </source>
</evidence>
<evidence type="ECO:0000313" key="2">
    <source>
        <dbReference type="EMBL" id="PAA53989.1"/>
    </source>
</evidence>
<feature type="compositionally biased region" description="Low complexity" evidence="1">
    <location>
        <begin position="973"/>
        <end position="983"/>
    </location>
</feature>
<feature type="compositionally biased region" description="Pro residues" evidence="1">
    <location>
        <begin position="733"/>
        <end position="751"/>
    </location>
</feature>
<feature type="region of interest" description="Disordered" evidence="1">
    <location>
        <begin position="458"/>
        <end position="757"/>
    </location>
</feature>
<feature type="compositionally biased region" description="Acidic residues" evidence="1">
    <location>
        <begin position="212"/>
        <end position="238"/>
    </location>
</feature>
<feature type="compositionally biased region" description="Polar residues" evidence="1">
    <location>
        <begin position="411"/>
        <end position="440"/>
    </location>
</feature>
<feature type="compositionally biased region" description="Basic residues" evidence="1">
    <location>
        <begin position="516"/>
        <end position="526"/>
    </location>
</feature>
<feature type="compositionally biased region" description="Low complexity" evidence="1">
    <location>
        <begin position="16"/>
        <end position="26"/>
    </location>
</feature>
<reference evidence="2 3" key="1">
    <citation type="submission" date="2017-06" db="EMBL/GenBank/DDBJ databases">
        <title>A platform for efficient transgenesis in Macrostomum lignano, a flatworm model organism for stem cell research.</title>
        <authorList>
            <person name="Berezikov E."/>
        </authorList>
    </citation>
    <scope>NUCLEOTIDE SEQUENCE [LARGE SCALE GENOMIC DNA]</scope>
    <source>
        <strain evidence="2">DV1</strain>
        <tissue evidence="2">Whole organism</tissue>
    </source>
</reference>
<feature type="region of interest" description="Disordered" evidence="1">
    <location>
        <begin position="775"/>
        <end position="816"/>
    </location>
</feature>
<dbReference type="Proteomes" id="UP000215902">
    <property type="component" value="Unassembled WGS sequence"/>
</dbReference>
<feature type="compositionally biased region" description="Low complexity" evidence="1">
    <location>
        <begin position="662"/>
        <end position="686"/>
    </location>
</feature>
<feature type="compositionally biased region" description="Basic and acidic residues" evidence="1">
    <location>
        <begin position="287"/>
        <end position="303"/>
    </location>
</feature>
<feature type="compositionally biased region" description="Acidic residues" evidence="1">
    <location>
        <begin position="42"/>
        <end position="61"/>
    </location>
</feature>
<feature type="compositionally biased region" description="Basic and acidic residues" evidence="1">
    <location>
        <begin position="194"/>
        <end position="211"/>
    </location>
</feature>
<feature type="compositionally biased region" description="Low complexity" evidence="1">
    <location>
        <begin position="84"/>
        <end position="95"/>
    </location>
</feature>
<feature type="compositionally biased region" description="Low complexity" evidence="1">
    <location>
        <begin position="699"/>
        <end position="727"/>
    </location>
</feature>
<feature type="compositionally biased region" description="Basic residues" evidence="1">
    <location>
        <begin position="486"/>
        <end position="496"/>
    </location>
</feature>
<proteinExistence type="predicted"/>